<evidence type="ECO:0000256" key="1">
    <source>
        <dbReference type="ARBA" id="ARBA00004429"/>
    </source>
</evidence>
<dbReference type="InterPro" id="IPR004764">
    <property type="entry name" value="MdtF-like"/>
</dbReference>
<organism evidence="11 12">
    <name type="scientific">Nitrosomonas communis</name>
    <dbReference type="NCBI Taxonomy" id="44574"/>
    <lineage>
        <taxon>Bacteria</taxon>
        <taxon>Pseudomonadati</taxon>
        <taxon>Pseudomonadota</taxon>
        <taxon>Betaproteobacteria</taxon>
        <taxon>Nitrosomonadales</taxon>
        <taxon>Nitrosomonadaceae</taxon>
        <taxon>Nitrosomonas</taxon>
    </lineage>
</organism>
<dbReference type="Pfam" id="PF00873">
    <property type="entry name" value="ACR_tran"/>
    <property type="match status" value="1"/>
</dbReference>
<keyword evidence="4" id="KW-1003">Cell membrane</keyword>
<evidence type="ECO:0000256" key="3">
    <source>
        <dbReference type="ARBA" id="ARBA00022448"/>
    </source>
</evidence>
<feature type="transmembrane region" description="Helical" evidence="9">
    <location>
        <begin position="343"/>
        <end position="362"/>
    </location>
</feature>
<dbReference type="EMBL" id="FNNH01000012">
    <property type="protein sequence ID" value="SDW46185.1"/>
    <property type="molecule type" value="Genomic_DNA"/>
</dbReference>
<dbReference type="AlphaFoldDB" id="A0A1H2TQV4"/>
<dbReference type="Proteomes" id="UP000183454">
    <property type="component" value="Unassembled WGS sequence"/>
</dbReference>
<feature type="region of interest" description="Disordered" evidence="10">
    <location>
        <begin position="1044"/>
        <end position="1072"/>
    </location>
</feature>
<feature type="compositionally biased region" description="Basic and acidic residues" evidence="10">
    <location>
        <begin position="1060"/>
        <end position="1072"/>
    </location>
</feature>
<dbReference type="NCBIfam" id="TIGR00915">
    <property type="entry name" value="2A0602"/>
    <property type="match status" value="1"/>
</dbReference>
<gene>
    <name evidence="11" type="ORF">SAMN05421882_101220</name>
</gene>
<dbReference type="InterPro" id="IPR001036">
    <property type="entry name" value="Acrflvin-R"/>
</dbReference>
<dbReference type="Gene3D" id="1.20.1640.10">
    <property type="entry name" value="Multidrug efflux transporter AcrB transmembrane domain"/>
    <property type="match status" value="2"/>
</dbReference>
<evidence type="ECO:0000256" key="6">
    <source>
        <dbReference type="ARBA" id="ARBA00022692"/>
    </source>
</evidence>
<feature type="transmembrane region" description="Helical" evidence="9">
    <location>
        <begin position="895"/>
        <end position="917"/>
    </location>
</feature>
<feature type="transmembrane region" description="Helical" evidence="9">
    <location>
        <begin position="369"/>
        <end position="389"/>
    </location>
</feature>
<evidence type="ECO:0000256" key="7">
    <source>
        <dbReference type="ARBA" id="ARBA00022989"/>
    </source>
</evidence>
<dbReference type="GO" id="GO:0042910">
    <property type="term" value="F:xenobiotic transmembrane transporter activity"/>
    <property type="evidence" value="ECO:0007669"/>
    <property type="project" value="TreeGrafter"/>
</dbReference>
<feature type="transmembrane region" description="Helical" evidence="9">
    <location>
        <begin position="395"/>
        <end position="416"/>
    </location>
</feature>
<name>A0A1H2TQV4_9PROT</name>
<feature type="transmembrane region" description="Helical" evidence="9">
    <location>
        <begin position="969"/>
        <end position="988"/>
    </location>
</feature>
<dbReference type="FunFam" id="1.20.1640.10:FF:000001">
    <property type="entry name" value="Efflux pump membrane transporter"/>
    <property type="match status" value="1"/>
</dbReference>
<dbReference type="GO" id="GO:0005886">
    <property type="term" value="C:plasma membrane"/>
    <property type="evidence" value="ECO:0007669"/>
    <property type="project" value="UniProtKB-SubCell"/>
</dbReference>
<comment type="subcellular location">
    <subcellularLocation>
        <location evidence="1 9">Cell inner membrane</location>
        <topology evidence="1 9">Multi-pass membrane protein</topology>
    </subcellularLocation>
</comment>
<dbReference type="NCBIfam" id="NF000282">
    <property type="entry name" value="RND_permease_1"/>
    <property type="match status" value="1"/>
</dbReference>
<feature type="transmembrane region" description="Helical" evidence="9">
    <location>
        <begin position="923"/>
        <end position="948"/>
    </location>
</feature>
<dbReference type="FunFam" id="3.30.70.1430:FF:000001">
    <property type="entry name" value="Efflux pump membrane transporter"/>
    <property type="match status" value="1"/>
</dbReference>
<protein>
    <recommendedName>
        <fullName evidence="9">Efflux pump membrane transporter</fullName>
    </recommendedName>
</protein>
<evidence type="ECO:0000256" key="5">
    <source>
        <dbReference type="ARBA" id="ARBA00022519"/>
    </source>
</evidence>
<reference evidence="11 12" key="1">
    <citation type="submission" date="2016-10" db="EMBL/GenBank/DDBJ databases">
        <authorList>
            <person name="de Groot N.N."/>
        </authorList>
    </citation>
    <scope>NUCLEOTIDE SEQUENCE [LARGE SCALE GENOMIC DNA]</scope>
    <source>
        <strain evidence="11 12">Nm110</strain>
    </source>
</reference>
<dbReference type="PRINTS" id="PR00702">
    <property type="entry name" value="ACRIFLAVINRP"/>
</dbReference>
<dbReference type="InterPro" id="IPR027463">
    <property type="entry name" value="AcrB_DN_DC_subdom"/>
</dbReference>
<comment type="similarity">
    <text evidence="2 9">Belongs to the resistance-nodulation-cell division (RND) (TC 2.A.6) family.</text>
</comment>
<evidence type="ECO:0000313" key="11">
    <source>
        <dbReference type="EMBL" id="SDW46185.1"/>
    </source>
</evidence>
<keyword evidence="6 9" id="KW-0812">Transmembrane</keyword>
<keyword evidence="8 9" id="KW-0472">Membrane</keyword>
<comment type="caution">
    <text evidence="9">Lacks conserved residue(s) required for the propagation of feature annotation.</text>
</comment>
<keyword evidence="7 9" id="KW-1133">Transmembrane helix</keyword>
<proteinExistence type="inferred from homology"/>
<evidence type="ECO:0000256" key="9">
    <source>
        <dbReference type="RuleBase" id="RU364070"/>
    </source>
</evidence>
<feature type="transmembrane region" description="Helical" evidence="9">
    <location>
        <begin position="437"/>
        <end position="461"/>
    </location>
</feature>
<feature type="transmembrane region" description="Helical" evidence="9">
    <location>
        <begin position="1000"/>
        <end position="1026"/>
    </location>
</feature>
<feature type="transmembrane region" description="Helical" evidence="9">
    <location>
        <begin position="473"/>
        <end position="500"/>
    </location>
</feature>
<sequence length="1072" mass="116150">MFTHFFIDRPILSAVISILIVLAGAVAMSVSPIEQYPDMAPPQVTIDARYPGATAEVIANNVAAPIEAQLNGLDNLLYFYSTSSSSGNVQIVVVFNQGSNSDINQVNVQNRLSQAMPQLPQVVVEQGITVDKKSPSIMMVVSVYSPDERYDAAYIANYTNLYVLDELKRVPGANRAKTFGLPDIAMRVWLRPDRMAQLGITVNEVSNAIKSQNQTFGIGQLGAPPVPPSVEQQYVVTAQGLLIKPEEFENIIVRTAKEGSAIVRIKDIGRVELSQRDYSMPSRMNGKTATTIGVYQQPGANAVETAEGVRKKMEELKAKFPTGLDYKIVLDTSQFTLYSIDKVLHTFFEAVVLVVLVVFVFLQSLRATVIPILAVPVSIVGTFVGMYLFGFSVNMLTMFGMILAIGLVVDDAIVVVENVEANITKKGLAPLAAAKEAMTEIAGALISIVMVLLAVFLPVAFLGGMTGLLYKQFAITIAISMVISGIMALTLSPALAAIIIKAHHGKKNRFFQAFENGFNSLQRGFLGNAARVIQLWPVSLIMFGAVVIGILVMFRILPASFVPDEDQGYFFVLAQVSDTASMNVTSRFSQELEQIVLRDPAVQDVGTVNGYSFVDSQQNNSAALMFGLLKPFEERKDPSLLSFDTLKRLNAQFAMLKDGKAFAVNPPSIPGLGTTGGFEFYIQNRGSGDPRATDAALKAFLAQARERKELQAVNTTFSANSQQLFVDLDRNKAEVLGVHVADVFNTMQAYFGSQVAGQFAQFSRVWFVIIQADANYRANPEDFSKVFVRSSSGANVPLSALITTRYIVSPKLVTRFNAFPAVKITGSQAPGYSSGDAIRVMEEVAHETLPGDFAYSWAGQALEEKGAGGTSSSAFIFGLIVVFLLLAAQFEKWTLPIAVVLTVPFAVLGALLLTWLLGLENDVYFQVGLVTLVGLSAKNAILICEFAIERVHHGMPAREAAIEAAGLRLRAIVMTSFAFILGCVPLAIATGPGANSLRAIGTGVIGGMLASTLIAIFFVPLFFWLLESMSARYASKKGIHDVRADKDERVPEPIPAPAHVSEEESPVKREDK</sequence>
<dbReference type="PANTHER" id="PTHR32063">
    <property type="match status" value="1"/>
</dbReference>
<dbReference type="Gene3D" id="3.30.70.1440">
    <property type="entry name" value="Multidrug efflux transporter AcrB pore domain"/>
    <property type="match status" value="1"/>
</dbReference>
<keyword evidence="3 9" id="KW-0813">Transport</keyword>
<dbReference type="PANTHER" id="PTHR32063:SF76">
    <property type="entry name" value="EFFLUX PUMP MEMBRANE TRANSPORTER"/>
    <property type="match status" value="1"/>
</dbReference>
<dbReference type="RefSeq" id="WP_074666544.1">
    <property type="nucleotide sequence ID" value="NZ_FNNH01000012.1"/>
</dbReference>
<feature type="transmembrane region" description="Helical" evidence="9">
    <location>
        <begin position="870"/>
        <end position="888"/>
    </location>
</feature>
<evidence type="ECO:0000256" key="10">
    <source>
        <dbReference type="SAM" id="MobiDB-lite"/>
    </source>
</evidence>
<evidence type="ECO:0000313" key="12">
    <source>
        <dbReference type="Proteomes" id="UP000183454"/>
    </source>
</evidence>
<dbReference type="GO" id="GO:0009636">
    <property type="term" value="P:response to toxic substance"/>
    <property type="evidence" value="ECO:0007669"/>
    <property type="project" value="UniProtKB-ARBA"/>
</dbReference>
<dbReference type="SUPFAM" id="SSF82714">
    <property type="entry name" value="Multidrug efflux transporter AcrB TolC docking domain, DN and DC subdomains"/>
    <property type="match status" value="2"/>
</dbReference>
<evidence type="ECO:0000256" key="2">
    <source>
        <dbReference type="ARBA" id="ARBA00010942"/>
    </source>
</evidence>
<dbReference type="GO" id="GO:0015562">
    <property type="term" value="F:efflux transmembrane transporter activity"/>
    <property type="evidence" value="ECO:0007669"/>
    <property type="project" value="InterPro"/>
</dbReference>
<keyword evidence="5 9" id="KW-0997">Cell inner membrane</keyword>
<dbReference type="Gene3D" id="3.30.2090.10">
    <property type="entry name" value="Multidrug efflux transporter AcrB TolC docking domain, DN and DC subdomains"/>
    <property type="match status" value="2"/>
</dbReference>
<evidence type="ECO:0000256" key="8">
    <source>
        <dbReference type="ARBA" id="ARBA00023136"/>
    </source>
</evidence>
<dbReference type="SUPFAM" id="SSF82866">
    <property type="entry name" value="Multidrug efflux transporter AcrB transmembrane domain"/>
    <property type="match status" value="2"/>
</dbReference>
<dbReference type="Gene3D" id="3.30.70.1320">
    <property type="entry name" value="Multidrug efflux transporter AcrB pore domain like"/>
    <property type="match status" value="1"/>
</dbReference>
<dbReference type="SUPFAM" id="SSF82693">
    <property type="entry name" value="Multidrug efflux transporter AcrB pore domain, PN1, PN2, PC1 and PC2 subdomains"/>
    <property type="match status" value="3"/>
</dbReference>
<dbReference type="Gene3D" id="3.30.70.1430">
    <property type="entry name" value="Multidrug efflux transporter AcrB pore domain"/>
    <property type="match status" value="2"/>
</dbReference>
<evidence type="ECO:0000256" key="4">
    <source>
        <dbReference type="ARBA" id="ARBA00022475"/>
    </source>
</evidence>
<feature type="transmembrane region" description="Helical" evidence="9">
    <location>
        <begin position="535"/>
        <end position="557"/>
    </location>
</feature>
<accession>A0A1H2TQV4</accession>